<keyword evidence="3" id="KW-1185">Reference proteome</keyword>
<comment type="caution">
    <text evidence="2">The sequence shown here is derived from an EMBL/GenBank/DDBJ whole genome shotgun (WGS) entry which is preliminary data.</text>
</comment>
<accession>A0ABU7BVA9</accession>
<dbReference type="PANTHER" id="PTHR18957:SF0">
    <property type="entry name" value="CENTLEIN"/>
    <property type="match status" value="1"/>
</dbReference>
<dbReference type="PANTHER" id="PTHR18957">
    <property type="entry name" value="CENTLEIN"/>
    <property type="match status" value="1"/>
</dbReference>
<keyword evidence="1" id="KW-0175">Coiled coil</keyword>
<dbReference type="Proteomes" id="UP001345963">
    <property type="component" value="Unassembled WGS sequence"/>
</dbReference>
<proteinExistence type="predicted"/>
<evidence type="ECO:0000256" key="1">
    <source>
        <dbReference type="SAM" id="Coils"/>
    </source>
</evidence>
<name>A0ABU7BVA9_9TELE</name>
<feature type="coiled-coil region" evidence="1">
    <location>
        <begin position="1"/>
        <end position="56"/>
    </location>
</feature>
<sequence length="235" mass="26313">VKTLSEEASNRKALIDSLKRRLNVATTEKSQYEASCAKLKEDVEKKEQRIHALQARVGVSEQALAALEQTATEQMEGLTQQNSQTLDRVQRQLGQACSQLEQLHCFIKTLASEILLDVQEVKQQLMSRRRQRQAGSVAAKSSLSAKSMIKAKSIAASILNMSENDLADIMEMDQRTATCTETLRDQEWLDRLNFILQQKILSAGQLMEAVRVKMKERKLLTEELAALAAPVSEKA</sequence>
<evidence type="ECO:0000313" key="2">
    <source>
        <dbReference type="EMBL" id="MED6253876.1"/>
    </source>
</evidence>
<feature type="non-terminal residue" evidence="2">
    <location>
        <position position="1"/>
    </location>
</feature>
<evidence type="ECO:0000313" key="3">
    <source>
        <dbReference type="Proteomes" id="UP001345963"/>
    </source>
</evidence>
<gene>
    <name evidence="2" type="ORF">ATANTOWER_006312</name>
</gene>
<dbReference type="EMBL" id="JAHUTI010069013">
    <property type="protein sequence ID" value="MED6253876.1"/>
    <property type="molecule type" value="Genomic_DNA"/>
</dbReference>
<dbReference type="InterPro" id="IPR038810">
    <property type="entry name" value="CNTLN"/>
</dbReference>
<reference evidence="2 3" key="1">
    <citation type="submission" date="2021-07" db="EMBL/GenBank/DDBJ databases">
        <authorList>
            <person name="Palmer J.M."/>
        </authorList>
    </citation>
    <scope>NUCLEOTIDE SEQUENCE [LARGE SCALE GENOMIC DNA]</scope>
    <source>
        <strain evidence="2 3">AT_MEX2019</strain>
        <tissue evidence="2">Muscle</tissue>
    </source>
</reference>
<protein>
    <recommendedName>
        <fullName evidence="4">Centlein, centrosomal protein</fullName>
    </recommendedName>
</protein>
<evidence type="ECO:0008006" key="4">
    <source>
        <dbReference type="Google" id="ProtNLM"/>
    </source>
</evidence>
<organism evidence="2 3">
    <name type="scientific">Ataeniobius toweri</name>
    <dbReference type="NCBI Taxonomy" id="208326"/>
    <lineage>
        <taxon>Eukaryota</taxon>
        <taxon>Metazoa</taxon>
        <taxon>Chordata</taxon>
        <taxon>Craniata</taxon>
        <taxon>Vertebrata</taxon>
        <taxon>Euteleostomi</taxon>
        <taxon>Actinopterygii</taxon>
        <taxon>Neopterygii</taxon>
        <taxon>Teleostei</taxon>
        <taxon>Neoteleostei</taxon>
        <taxon>Acanthomorphata</taxon>
        <taxon>Ovalentaria</taxon>
        <taxon>Atherinomorphae</taxon>
        <taxon>Cyprinodontiformes</taxon>
        <taxon>Goodeidae</taxon>
        <taxon>Ataeniobius</taxon>
    </lineage>
</organism>